<evidence type="ECO:0008006" key="3">
    <source>
        <dbReference type="Google" id="ProtNLM"/>
    </source>
</evidence>
<sequence>MRLSRVRVLGPATFAECLPLSLTSFLSTYCRKNEKIKASSAAEKKKKKQQQKKNLFISGWLKFLFISCWRNDNMQASGHEMGCMPFSAHQRSKTFHSAAYKAVVEVVRTPTSSTIAKLL</sequence>
<accession>A0ABV1AEU4</accession>
<comment type="caution">
    <text evidence="1">The sequence shown here is derived from an EMBL/GenBank/DDBJ whole genome shotgun (WGS) entry which is preliminary data.</text>
</comment>
<evidence type="ECO:0000313" key="1">
    <source>
        <dbReference type="EMBL" id="MEQ2317079.1"/>
    </source>
</evidence>
<gene>
    <name evidence="1" type="ORF">AMECASPLE_039086</name>
</gene>
<keyword evidence="2" id="KW-1185">Reference proteome</keyword>
<proteinExistence type="predicted"/>
<organism evidence="1 2">
    <name type="scientific">Ameca splendens</name>
    <dbReference type="NCBI Taxonomy" id="208324"/>
    <lineage>
        <taxon>Eukaryota</taxon>
        <taxon>Metazoa</taxon>
        <taxon>Chordata</taxon>
        <taxon>Craniata</taxon>
        <taxon>Vertebrata</taxon>
        <taxon>Euteleostomi</taxon>
        <taxon>Actinopterygii</taxon>
        <taxon>Neopterygii</taxon>
        <taxon>Teleostei</taxon>
        <taxon>Neoteleostei</taxon>
        <taxon>Acanthomorphata</taxon>
        <taxon>Ovalentaria</taxon>
        <taxon>Atherinomorphae</taxon>
        <taxon>Cyprinodontiformes</taxon>
        <taxon>Goodeidae</taxon>
        <taxon>Ameca</taxon>
    </lineage>
</organism>
<evidence type="ECO:0000313" key="2">
    <source>
        <dbReference type="Proteomes" id="UP001469553"/>
    </source>
</evidence>
<protein>
    <recommendedName>
        <fullName evidence="3">Secreted protein</fullName>
    </recommendedName>
</protein>
<dbReference type="EMBL" id="JAHRIP010092396">
    <property type="protein sequence ID" value="MEQ2317079.1"/>
    <property type="molecule type" value="Genomic_DNA"/>
</dbReference>
<reference evidence="1 2" key="1">
    <citation type="submission" date="2021-06" db="EMBL/GenBank/DDBJ databases">
        <authorList>
            <person name="Palmer J.M."/>
        </authorList>
    </citation>
    <scope>NUCLEOTIDE SEQUENCE [LARGE SCALE GENOMIC DNA]</scope>
    <source>
        <strain evidence="1 2">AS_MEX2019</strain>
        <tissue evidence="1">Muscle</tissue>
    </source>
</reference>
<dbReference type="Proteomes" id="UP001469553">
    <property type="component" value="Unassembled WGS sequence"/>
</dbReference>
<name>A0ABV1AEU4_9TELE</name>